<gene>
    <name evidence="5" type="ORF">CARN7_0933</name>
</gene>
<evidence type="ECO:0000256" key="2">
    <source>
        <dbReference type="ARBA" id="ARBA00022741"/>
    </source>
</evidence>
<evidence type="ECO:0000256" key="3">
    <source>
        <dbReference type="ARBA" id="ARBA00022840"/>
    </source>
</evidence>
<feature type="domain" description="ABC transporter" evidence="4">
    <location>
        <begin position="7"/>
        <end position="244"/>
    </location>
</feature>
<comment type="caution">
    <text evidence="5">The sequence shown here is derived from an EMBL/GenBank/DDBJ whole genome shotgun (WGS) entry which is preliminary data.</text>
</comment>
<dbReference type="PROSITE" id="PS50893">
    <property type="entry name" value="ABC_TRANSPORTER_2"/>
    <property type="match status" value="1"/>
</dbReference>
<dbReference type="InterPro" id="IPR017871">
    <property type="entry name" value="ABC_transporter-like_CS"/>
</dbReference>
<organism evidence="5">
    <name type="scientific">mine drainage metagenome</name>
    <dbReference type="NCBI Taxonomy" id="410659"/>
    <lineage>
        <taxon>unclassified sequences</taxon>
        <taxon>metagenomes</taxon>
        <taxon>ecological metagenomes</taxon>
    </lineage>
</organism>
<dbReference type="SUPFAM" id="SSF52540">
    <property type="entry name" value="P-loop containing nucleoside triphosphate hydrolases"/>
    <property type="match status" value="1"/>
</dbReference>
<dbReference type="SMART" id="SM00382">
    <property type="entry name" value="AAA"/>
    <property type="match status" value="1"/>
</dbReference>
<evidence type="ECO:0000313" key="5">
    <source>
        <dbReference type="EMBL" id="CBI10168.1"/>
    </source>
</evidence>
<dbReference type="PANTHER" id="PTHR43023:SF3">
    <property type="entry name" value="PROTEIN TRIGALACTOSYLDIACYLGLYCEROL 3, CHLOROPLASTIC"/>
    <property type="match status" value="1"/>
</dbReference>
<reference evidence="5" key="1">
    <citation type="submission" date="2009-10" db="EMBL/GenBank/DDBJ databases">
        <title>Diversity of trophic interactions inside an arsenic-rich microbial ecosystem.</title>
        <authorList>
            <person name="Bertin P.N."/>
            <person name="Heinrich-Salmeron A."/>
            <person name="Pelletier E."/>
            <person name="Goulhen-Chollet F."/>
            <person name="Arsene-Ploetze F."/>
            <person name="Gallien S."/>
            <person name="Calteau A."/>
            <person name="Vallenet D."/>
            <person name="Casiot C."/>
            <person name="Chane-Woon-Ming B."/>
            <person name="Giloteaux L."/>
            <person name="Barakat M."/>
            <person name="Bonnefoy V."/>
            <person name="Bruneel O."/>
            <person name="Chandler M."/>
            <person name="Cleiss J."/>
            <person name="Duran R."/>
            <person name="Elbaz-Poulichet F."/>
            <person name="Fonknechten N."/>
            <person name="Lauga B."/>
            <person name="Mornico D."/>
            <person name="Ortet P."/>
            <person name="Schaeffer C."/>
            <person name="Siguier P."/>
            <person name="Alexander Thil Smith A."/>
            <person name="Van Dorsselaer A."/>
            <person name="Weissenbach J."/>
            <person name="Medigue C."/>
            <person name="Le Paslier D."/>
        </authorList>
    </citation>
    <scope>NUCLEOTIDE SEQUENCE</scope>
</reference>
<dbReference type="PROSITE" id="PS00211">
    <property type="entry name" value="ABC_TRANSPORTER_1"/>
    <property type="match status" value="1"/>
</dbReference>
<keyword evidence="3" id="KW-0067">ATP-binding</keyword>
<dbReference type="InterPro" id="IPR003593">
    <property type="entry name" value="AAA+_ATPase"/>
</dbReference>
<dbReference type="GO" id="GO:0005524">
    <property type="term" value="F:ATP binding"/>
    <property type="evidence" value="ECO:0007669"/>
    <property type="project" value="UniProtKB-KW"/>
</dbReference>
<dbReference type="PANTHER" id="PTHR43023">
    <property type="entry name" value="PROTEIN TRIGALACTOSYLDIACYLGLYCEROL 3, CHLOROPLASTIC"/>
    <property type="match status" value="1"/>
</dbReference>
<dbReference type="EMBL" id="CABR01000074">
    <property type="protein sequence ID" value="CBI10168.1"/>
    <property type="molecule type" value="Genomic_DNA"/>
</dbReference>
<evidence type="ECO:0000259" key="4">
    <source>
        <dbReference type="PROSITE" id="PS50893"/>
    </source>
</evidence>
<evidence type="ECO:0000256" key="1">
    <source>
        <dbReference type="ARBA" id="ARBA00022448"/>
    </source>
</evidence>
<dbReference type="AlphaFoldDB" id="E6QSE6"/>
<dbReference type="Gene3D" id="3.40.50.300">
    <property type="entry name" value="P-loop containing nucleotide triphosphate hydrolases"/>
    <property type="match status" value="1"/>
</dbReference>
<keyword evidence="2" id="KW-0547">Nucleotide-binding</keyword>
<protein>
    <submittedName>
        <fullName evidence="5">Putative ABC-type transport system, ATPase component</fullName>
    </submittedName>
</protein>
<name>E6QSE6_9ZZZZ</name>
<dbReference type="GO" id="GO:0016887">
    <property type="term" value="F:ATP hydrolysis activity"/>
    <property type="evidence" value="ECO:0007669"/>
    <property type="project" value="InterPro"/>
</dbReference>
<sequence length="268" mass="28685">MSDANVINARHILTRLDGQIIHQDVSLQVKQGNIAALIGGSGTGKSILLKVLGGLIRPNAGQAMLFGTDIWDTDAITGNALRQRFGMLFQDGALFSSLTVAQNVATPLFEHTTLPRATCLQLARLKLAMVGLDASVACQMPDTLSGGMRKRAALARALALDPELLFLDEPTSGLDPVSARAFDQLILTLRDNLKLTVLLITHDLDSLLTIADQVIVLAQGKVLGSGTLAQVREIDEPWLRAYFATRTQDGITHAVSNAAQEKGNQDGK</sequence>
<accession>E6QSE6</accession>
<dbReference type="Pfam" id="PF00005">
    <property type="entry name" value="ABC_tran"/>
    <property type="match status" value="1"/>
</dbReference>
<proteinExistence type="predicted"/>
<keyword evidence="1" id="KW-0813">Transport</keyword>
<dbReference type="InterPro" id="IPR003439">
    <property type="entry name" value="ABC_transporter-like_ATP-bd"/>
</dbReference>
<dbReference type="InterPro" id="IPR027417">
    <property type="entry name" value="P-loop_NTPase"/>
</dbReference>